<dbReference type="AlphaFoldDB" id="A0AAD8BM20"/>
<sequence>MYGPSCREICSLSCIYQKCTYEGYCRQCRIRTGGPYCFQGCVDWCGDYTEVNTFVSQIPNTTHRPPHQSTSFYVESFWFYVMLLIVIVSMCCFAAAGKPTKQAPNSAVFEIKRIDEIQG</sequence>
<dbReference type="EMBL" id="JASAOG010000057">
    <property type="protein sequence ID" value="KAK0057134.1"/>
    <property type="molecule type" value="Genomic_DNA"/>
</dbReference>
<gene>
    <name evidence="2" type="ORF">Bpfe_013498</name>
</gene>
<keyword evidence="3" id="KW-1185">Reference proteome</keyword>
<reference evidence="2" key="2">
    <citation type="submission" date="2023-04" db="EMBL/GenBank/DDBJ databases">
        <authorList>
            <person name="Bu L."/>
            <person name="Lu L."/>
            <person name="Laidemitt M.R."/>
            <person name="Zhang S.M."/>
            <person name="Mutuku M."/>
            <person name="Mkoji G."/>
            <person name="Steinauer M."/>
            <person name="Loker E.S."/>
        </authorList>
    </citation>
    <scope>NUCLEOTIDE SEQUENCE</scope>
    <source>
        <strain evidence="2">KasaAsao</strain>
        <tissue evidence="2">Whole Snail</tissue>
    </source>
</reference>
<keyword evidence="1" id="KW-1133">Transmembrane helix</keyword>
<comment type="caution">
    <text evidence="2">The sequence shown here is derived from an EMBL/GenBank/DDBJ whole genome shotgun (WGS) entry which is preliminary data.</text>
</comment>
<name>A0AAD8BM20_BIOPF</name>
<feature type="transmembrane region" description="Helical" evidence="1">
    <location>
        <begin position="77"/>
        <end position="96"/>
    </location>
</feature>
<organism evidence="2 3">
    <name type="scientific">Biomphalaria pfeifferi</name>
    <name type="common">Bloodfluke planorb</name>
    <name type="synonym">Freshwater snail</name>
    <dbReference type="NCBI Taxonomy" id="112525"/>
    <lineage>
        <taxon>Eukaryota</taxon>
        <taxon>Metazoa</taxon>
        <taxon>Spiralia</taxon>
        <taxon>Lophotrochozoa</taxon>
        <taxon>Mollusca</taxon>
        <taxon>Gastropoda</taxon>
        <taxon>Heterobranchia</taxon>
        <taxon>Euthyneura</taxon>
        <taxon>Panpulmonata</taxon>
        <taxon>Hygrophila</taxon>
        <taxon>Lymnaeoidea</taxon>
        <taxon>Planorbidae</taxon>
        <taxon>Biomphalaria</taxon>
    </lineage>
</organism>
<evidence type="ECO:0000313" key="2">
    <source>
        <dbReference type="EMBL" id="KAK0057134.1"/>
    </source>
</evidence>
<accession>A0AAD8BM20</accession>
<protein>
    <submittedName>
        <fullName evidence="2">Uncharacterized protein</fullName>
    </submittedName>
</protein>
<evidence type="ECO:0000313" key="3">
    <source>
        <dbReference type="Proteomes" id="UP001233172"/>
    </source>
</evidence>
<keyword evidence="1" id="KW-0812">Transmembrane</keyword>
<keyword evidence="1" id="KW-0472">Membrane</keyword>
<dbReference type="Proteomes" id="UP001233172">
    <property type="component" value="Unassembled WGS sequence"/>
</dbReference>
<evidence type="ECO:0000256" key="1">
    <source>
        <dbReference type="SAM" id="Phobius"/>
    </source>
</evidence>
<reference evidence="2" key="1">
    <citation type="journal article" date="2023" name="PLoS Negl. Trop. Dis.">
        <title>A genome sequence for Biomphalaria pfeifferi, the major vector snail for the human-infecting parasite Schistosoma mansoni.</title>
        <authorList>
            <person name="Bu L."/>
            <person name="Lu L."/>
            <person name="Laidemitt M.R."/>
            <person name="Zhang S.M."/>
            <person name="Mutuku M."/>
            <person name="Mkoji G."/>
            <person name="Steinauer M."/>
            <person name="Loker E.S."/>
        </authorList>
    </citation>
    <scope>NUCLEOTIDE SEQUENCE</scope>
    <source>
        <strain evidence="2">KasaAsao</strain>
    </source>
</reference>
<proteinExistence type="predicted"/>